<keyword evidence="3" id="KW-0969">Cilium</keyword>
<comment type="caution">
    <text evidence="3">The sequence shown here is derived from an EMBL/GenBank/DDBJ whole genome shotgun (WGS) entry which is preliminary data.</text>
</comment>
<dbReference type="PANTHER" id="PTHR30531:SF12">
    <property type="entry name" value="FLAGELLAR BIOSYNTHETIC PROTEIN FLHB"/>
    <property type="match status" value="1"/>
</dbReference>
<feature type="transmembrane region" description="Helical" evidence="2">
    <location>
        <begin position="190"/>
        <end position="212"/>
    </location>
</feature>
<gene>
    <name evidence="3" type="ORF">MGSAQ_001575</name>
</gene>
<reference evidence="3" key="1">
    <citation type="submission" date="2013-11" db="EMBL/GenBank/DDBJ databases">
        <title>Microbial diversity, functional groups and degradation webs in Northern and Southern Mediterranean and Red Sea marine crude oil polluted sites.</title>
        <authorList>
            <person name="Daffonchio D."/>
            <person name="Mapelli F."/>
            <person name="Ferrer M."/>
            <person name="Richter M."/>
            <person name="Cherif A."/>
            <person name="Malkawi H.I."/>
            <person name="Yakimov M.M."/>
            <person name="Abdel-Fattah Y.R."/>
            <person name="Blaghen M."/>
            <person name="Golyshin P.N."/>
            <person name="Kalogerakis N."/>
            <person name="Boon N."/>
            <person name="Magagnini M."/>
            <person name="Fava F."/>
        </authorList>
    </citation>
    <scope>NUCLEOTIDE SEQUENCE</scope>
</reference>
<feature type="transmembrane region" description="Helical" evidence="2">
    <location>
        <begin position="31"/>
        <end position="52"/>
    </location>
</feature>
<keyword evidence="2" id="KW-0812">Transmembrane</keyword>
<feature type="transmembrane region" description="Helical" evidence="2">
    <location>
        <begin position="91"/>
        <end position="116"/>
    </location>
</feature>
<feature type="region of interest" description="Disordered" evidence="1">
    <location>
        <begin position="1"/>
        <end position="21"/>
    </location>
</feature>
<feature type="non-terminal residue" evidence="3">
    <location>
        <position position="238"/>
    </location>
</feature>
<protein>
    <submittedName>
        <fullName evidence="3">Flagellar biosynthetic protein FlhB</fullName>
    </submittedName>
</protein>
<keyword evidence="3" id="KW-0966">Cell projection</keyword>
<dbReference type="GO" id="GO:0005886">
    <property type="term" value="C:plasma membrane"/>
    <property type="evidence" value="ECO:0007669"/>
    <property type="project" value="TreeGrafter"/>
</dbReference>
<keyword evidence="3" id="KW-0282">Flagellum</keyword>
<dbReference type="GO" id="GO:0009306">
    <property type="term" value="P:protein secretion"/>
    <property type="evidence" value="ECO:0007669"/>
    <property type="project" value="InterPro"/>
</dbReference>
<dbReference type="AlphaFoldDB" id="A0A1B6NU77"/>
<evidence type="ECO:0000313" key="3">
    <source>
        <dbReference type="EMBL" id="KTF06923.1"/>
    </source>
</evidence>
<sequence>MADSSEKTEDPTGKKLEDARKKGQLARSRELSTTLVLIVSAFMFLFVGGWIAESVFKLTQRMFILSRDETYDITHMFGAWGEAFSAVGPAVLLYMVVAMIAGIYGSIALGGFNFTWEGAKPKGSKMSPIQGFKRMFGMNGLVELLKSIAKVVVIIGMAIGALLFFEDEALHLDMELYPGNIFHALDMLKWAFLILVCGMIPIALIDVPYQMYKHNKEMKMTKQEVKDERKMRKATLWL</sequence>
<name>A0A1B6NU77_9ZZZZ</name>
<dbReference type="PANTHER" id="PTHR30531">
    <property type="entry name" value="FLAGELLAR BIOSYNTHETIC PROTEIN FLHB"/>
    <property type="match status" value="1"/>
</dbReference>
<dbReference type="EMBL" id="AYSL01000858">
    <property type="protein sequence ID" value="KTF06923.1"/>
    <property type="molecule type" value="Genomic_DNA"/>
</dbReference>
<feature type="transmembrane region" description="Helical" evidence="2">
    <location>
        <begin position="144"/>
        <end position="165"/>
    </location>
</feature>
<dbReference type="PRINTS" id="PR00950">
    <property type="entry name" value="TYPE3IMSPROT"/>
</dbReference>
<dbReference type="Pfam" id="PF01312">
    <property type="entry name" value="Bac_export_2"/>
    <property type="match status" value="1"/>
</dbReference>
<keyword evidence="2" id="KW-1133">Transmembrane helix</keyword>
<proteinExistence type="predicted"/>
<evidence type="ECO:0000256" key="1">
    <source>
        <dbReference type="SAM" id="MobiDB-lite"/>
    </source>
</evidence>
<evidence type="ECO:0000256" key="2">
    <source>
        <dbReference type="SAM" id="Phobius"/>
    </source>
</evidence>
<dbReference type="InterPro" id="IPR006135">
    <property type="entry name" value="T3SS_substrate_exporter"/>
</dbReference>
<accession>A0A1B6NU77</accession>
<organism evidence="3">
    <name type="scientific">marine sediment metagenome</name>
    <dbReference type="NCBI Taxonomy" id="412755"/>
    <lineage>
        <taxon>unclassified sequences</taxon>
        <taxon>metagenomes</taxon>
        <taxon>ecological metagenomes</taxon>
    </lineage>
</organism>
<keyword evidence="2" id="KW-0472">Membrane</keyword>